<accession>A0ABP7RSH1</accession>
<dbReference type="InterPro" id="IPR029058">
    <property type="entry name" value="AB_hydrolase_fold"/>
</dbReference>
<sequence>MATTADRVKDAQAGMNFLRTRSEIAVTGIGLIGHGEGGNVAALAAAEPLPPAFIVLLAAYGIPGQQVLVQ</sequence>
<proteinExistence type="predicted"/>
<organism evidence="1 2">
    <name type="scientific">Hymenobacter fastidiosus</name>
    <dbReference type="NCBI Taxonomy" id="486264"/>
    <lineage>
        <taxon>Bacteria</taxon>
        <taxon>Pseudomonadati</taxon>
        <taxon>Bacteroidota</taxon>
        <taxon>Cytophagia</taxon>
        <taxon>Cytophagales</taxon>
        <taxon>Hymenobacteraceae</taxon>
        <taxon>Hymenobacter</taxon>
    </lineage>
</organism>
<dbReference type="RefSeq" id="WP_345071551.1">
    <property type="nucleotide sequence ID" value="NZ_BAABDJ010000007.1"/>
</dbReference>
<dbReference type="EMBL" id="BAABDJ010000007">
    <property type="protein sequence ID" value="GAA4001613.1"/>
    <property type="molecule type" value="Genomic_DNA"/>
</dbReference>
<evidence type="ECO:0000313" key="2">
    <source>
        <dbReference type="Proteomes" id="UP001500567"/>
    </source>
</evidence>
<dbReference type="Gene3D" id="3.40.50.1820">
    <property type="entry name" value="alpha/beta hydrolase"/>
    <property type="match status" value="1"/>
</dbReference>
<evidence type="ECO:0000313" key="1">
    <source>
        <dbReference type="EMBL" id="GAA4001613.1"/>
    </source>
</evidence>
<protein>
    <recommendedName>
        <fullName evidence="3">Alpha/beta hydrolase</fullName>
    </recommendedName>
</protein>
<dbReference type="Proteomes" id="UP001500567">
    <property type="component" value="Unassembled WGS sequence"/>
</dbReference>
<keyword evidence="2" id="KW-1185">Reference proteome</keyword>
<gene>
    <name evidence="1" type="ORF">GCM10022408_11110</name>
</gene>
<reference evidence="2" key="1">
    <citation type="journal article" date="2019" name="Int. J. Syst. Evol. Microbiol.">
        <title>The Global Catalogue of Microorganisms (GCM) 10K type strain sequencing project: providing services to taxonomists for standard genome sequencing and annotation.</title>
        <authorList>
            <consortium name="The Broad Institute Genomics Platform"/>
            <consortium name="The Broad Institute Genome Sequencing Center for Infectious Disease"/>
            <person name="Wu L."/>
            <person name="Ma J."/>
        </authorList>
    </citation>
    <scope>NUCLEOTIDE SEQUENCE [LARGE SCALE GENOMIC DNA]</scope>
    <source>
        <strain evidence="2">JCM 17224</strain>
    </source>
</reference>
<name>A0ABP7RSH1_9BACT</name>
<evidence type="ECO:0008006" key="3">
    <source>
        <dbReference type="Google" id="ProtNLM"/>
    </source>
</evidence>
<comment type="caution">
    <text evidence="1">The sequence shown here is derived from an EMBL/GenBank/DDBJ whole genome shotgun (WGS) entry which is preliminary data.</text>
</comment>
<dbReference type="SUPFAM" id="SSF53474">
    <property type="entry name" value="alpha/beta-Hydrolases"/>
    <property type="match status" value="1"/>
</dbReference>